<feature type="region of interest" description="Disordered" evidence="1">
    <location>
        <begin position="46"/>
        <end position="110"/>
    </location>
</feature>
<feature type="compositionally biased region" description="Polar residues" evidence="1">
    <location>
        <begin position="63"/>
        <end position="80"/>
    </location>
</feature>
<feature type="compositionally biased region" description="Basic and acidic residues" evidence="1">
    <location>
        <begin position="163"/>
        <end position="173"/>
    </location>
</feature>
<proteinExistence type="predicted"/>
<protein>
    <submittedName>
        <fullName evidence="2">Uncharacterized protein</fullName>
    </submittedName>
</protein>
<feature type="compositionally biased region" description="Low complexity" evidence="1">
    <location>
        <begin position="46"/>
        <end position="62"/>
    </location>
</feature>
<dbReference type="EMBL" id="NHOQ01000407">
    <property type="protein sequence ID" value="PWA30411.1"/>
    <property type="molecule type" value="Genomic_DNA"/>
</dbReference>
<feature type="compositionally biased region" description="Polar residues" evidence="1">
    <location>
        <begin position="87"/>
        <end position="106"/>
    </location>
</feature>
<evidence type="ECO:0000256" key="1">
    <source>
        <dbReference type="SAM" id="MobiDB-lite"/>
    </source>
</evidence>
<dbReference type="Proteomes" id="UP000250572">
    <property type="component" value="Unassembled WGS sequence"/>
</dbReference>
<accession>A0A315W3M2</accession>
<dbReference type="AlphaFoldDB" id="A0A315W3M2"/>
<comment type="caution">
    <text evidence="2">The sequence shown here is derived from an EMBL/GenBank/DDBJ whole genome shotgun (WGS) entry which is preliminary data.</text>
</comment>
<sequence length="223" mass="24177">MTHHSPKKAESDCGADVTGLFSNRWLARLWNAVVVPRVEGAVISRMTTKRSTSSSSQRPSPSNCGLSTGQQAVLRRSNTSPRKKGSPSVTWSSGGSFREGSVSSSDVRFMSNGHRQPAGLPVFFDDETDLIRELQTMCSSRSEPDISQISQVKDSLILFPRTPSKEQPGHKTNQEAAVQQQSETGKGFSIFSSNPAAPPPFPLTFSVPLRAQTFDHLQEAAAS</sequence>
<organism evidence="2 3">
    <name type="scientific">Gambusia affinis</name>
    <name type="common">Western mosquitofish</name>
    <name type="synonym">Heterandria affinis</name>
    <dbReference type="NCBI Taxonomy" id="33528"/>
    <lineage>
        <taxon>Eukaryota</taxon>
        <taxon>Metazoa</taxon>
        <taxon>Chordata</taxon>
        <taxon>Craniata</taxon>
        <taxon>Vertebrata</taxon>
        <taxon>Euteleostomi</taxon>
        <taxon>Actinopterygii</taxon>
        <taxon>Neopterygii</taxon>
        <taxon>Teleostei</taxon>
        <taxon>Neoteleostei</taxon>
        <taxon>Acanthomorphata</taxon>
        <taxon>Ovalentaria</taxon>
        <taxon>Atherinomorphae</taxon>
        <taxon>Cyprinodontiformes</taxon>
        <taxon>Poeciliidae</taxon>
        <taxon>Poeciliinae</taxon>
        <taxon>Gambusia</taxon>
    </lineage>
</organism>
<feature type="compositionally biased region" description="Polar residues" evidence="1">
    <location>
        <begin position="174"/>
        <end position="184"/>
    </location>
</feature>
<keyword evidence="3" id="KW-1185">Reference proteome</keyword>
<reference evidence="2 3" key="1">
    <citation type="journal article" date="2018" name="G3 (Bethesda)">
        <title>A High-Quality Reference Genome for the Invasive Mosquitofish Gambusia affinis Using a Chicago Library.</title>
        <authorList>
            <person name="Hoffberg S.L."/>
            <person name="Troendle N.J."/>
            <person name="Glenn T.C."/>
            <person name="Mahmud O."/>
            <person name="Louha S."/>
            <person name="Chalopin D."/>
            <person name="Bennetzen J.L."/>
            <person name="Mauricio R."/>
        </authorList>
    </citation>
    <scope>NUCLEOTIDE SEQUENCE [LARGE SCALE GENOMIC DNA]</scope>
    <source>
        <strain evidence="2">NE01/NJP1002.9</strain>
        <tissue evidence="2">Muscle</tissue>
    </source>
</reference>
<gene>
    <name evidence="2" type="ORF">CCH79_00017663</name>
</gene>
<feature type="region of interest" description="Disordered" evidence="1">
    <location>
        <begin position="161"/>
        <end position="193"/>
    </location>
</feature>
<evidence type="ECO:0000313" key="3">
    <source>
        <dbReference type="Proteomes" id="UP000250572"/>
    </source>
</evidence>
<name>A0A315W3M2_GAMAF</name>
<evidence type="ECO:0000313" key="2">
    <source>
        <dbReference type="EMBL" id="PWA30411.1"/>
    </source>
</evidence>